<dbReference type="InterPro" id="IPR036259">
    <property type="entry name" value="MFS_trans_sf"/>
</dbReference>
<feature type="transmembrane region" description="Helical" evidence="4">
    <location>
        <begin position="130"/>
        <end position="152"/>
    </location>
</feature>
<feature type="transmembrane region" description="Helical" evidence="4">
    <location>
        <begin position="190"/>
        <end position="208"/>
    </location>
</feature>
<keyword evidence="3 4" id="KW-0472">Membrane</keyword>
<dbReference type="InterPro" id="IPR020846">
    <property type="entry name" value="MFS_dom"/>
</dbReference>
<gene>
    <name evidence="6" type="ORF">JDO7802_01177</name>
</gene>
<dbReference type="Gene3D" id="1.20.1250.20">
    <property type="entry name" value="MFS general substrate transporter like domains"/>
    <property type="match status" value="2"/>
</dbReference>
<feature type="transmembrane region" description="Helical" evidence="4">
    <location>
        <begin position="400"/>
        <end position="417"/>
    </location>
</feature>
<keyword evidence="1 4" id="KW-0812">Transmembrane</keyword>
<evidence type="ECO:0000259" key="5">
    <source>
        <dbReference type="PROSITE" id="PS50850"/>
    </source>
</evidence>
<evidence type="ECO:0000313" key="7">
    <source>
        <dbReference type="Proteomes" id="UP000049222"/>
    </source>
</evidence>
<feature type="domain" description="Major facilitator superfamily (MFS) profile" evidence="5">
    <location>
        <begin position="33"/>
        <end position="420"/>
    </location>
</feature>
<keyword evidence="7" id="KW-1185">Reference proteome</keyword>
<dbReference type="EMBL" id="CXSU01000011">
    <property type="protein sequence ID" value="CTQ49166.1"/>
    <property type="molecule type" value="Genomic_DNA"/>
</dbReference>
<evidence type="ECO:0000256" key="3">
    <source>
        <dbReference type="ARBA" id="ARBA00023136"/>
    </source>
</evidence>
<dbReference type="PANTHER" id="PTHR11360:SF308">
    <property type="entry name" value="BLL3089 PROTEIN"/>
    <property type="match status" value="1"/>
</dbReference>
<keyword evidence="2 4" id="KW-1133">Transmembrane helix</keyword>
<dbReference type="PANTHER" id="PTHR11360">
    <property type="entry name" value="MONOCARBOXYLATE TRANSPORTER"/>
    <property type="match status" value="1"/>
</dbReference>
<proteinExistence type="predicted"/>
<dbReference type="InterPro" id="IPR050327">
    <property type="entry name" value="Proton-linked_MCT"/>
</dbReference>
<feature type="transmembrane region" description="Helical" evidence="4">
    <location>
        <begin position="72"/>
        <end position="91"/>
    </location>
</feature>
<organism evidence="6 7">
    <name type="scientific">Jannaschia donghaensis</name>
    <dbReference type="NCBI Taxonomy" id="420998"/>
    <lineage>
        <taxon>Bacteria</taxon>
        <taxon>Pseudomonadati</taxon>
        <taxon>Pseudomonadota</taxon>
        <taxon>Alphaproteobacteria</taxon>
        <taxon>Rhodobacterales</taxon>
        <taxon>Roseobacteraceae</taxon>
        <taxon>Jannaschia</taxon>
    </lineage>
</organism>
<feature type="transmembrane region" description="Helical" evidence="4">
    <location>
        <begin position="103"/>
        <end position="124"/>
    </location>
</feature>
<dbReference type="GO" id="GO:0022857">
    <property type="term" value="F:transmembrane transporter activity"/>
    <property type="evidence" value="ECO:0007669"/>
    <property type="project" value="InterPro"/>
</dbReference>
<dbReference type="Pfam" id="PF07690">
    <property type="entry name" value="MFS_1"/>
    <property type="match status" value="1"/>
</dbReference>
<dbReference type="PROSITE" id="PS50850">
    <property type="entry name" value="MFS"/>
    <property type="match status" value="1"/>
</dbReference>
<dbReference type="Proteomes" id="UP000049222">
    <property type="component" value="Unassembled WGS sequence"/>
</dbReference>
<feature type="transmembrane region" description="Helical" evidence="4">
    <location>
        <begin position="274"/>
        <end position="299"/>
    </location>
</feature>
<dbReference type="InterPro" id="IPR011701">
    <property type="entry name" value="MFS"/>
</dbReference>
<feature type="transmembrane region" description="Helical" evidence="4">
    <location>
        <begin position="164"/>
        <end position="184"/>
    </location>
</feature>
<accession>A0A0M6YJC6</accession>
<evidence type="ECO:0000256" key="1">
    <source>
        <dbReference type="ARBA" id="ARBA00022692"/>
    </source>
</evidence>
<sequence>MNSRGPPTCPATCSEALTGPAAYLGFLRENAAFLSAGVLICFTSSYGQTFFISLFAADIMRDFDLSDGDWGLVYTVATTLSAGLMVFAGGLTDRLRVRQLAMVAAIGLALACLSMASVSGAAALTTTVLALRLFGQGLMSHISAVAMSRWFIATRGKALSISSMGFALGQATLPIVFVALLAVFDWRVLWVGAAGLVLMSMPVTLRLLRAERTPQSLATEASAVGMDGRHWTRGAMLRHWLFWMLIPLLLGPPAFGTALFFHQVHLTDVKGWDLLDYVALMPIFTIVSVSVTFASGALIDRFGTGVLIAIYLLPFAAAFVLIGAASSLVGAAVGLMVLGIGTGAQATVPTAFWAEYYGTRHLGSLKAMAVAIMVLGSAIGPGLTGLLIDKGFDFPAQMPAIAAYFLLSAILAAAAVLRARKALTPQIDIIGA</sequence>
<feature type="transmembrane region" description="Helical" evidence="4">
    <location>
        <begin position="240"/>
        <end position="262"/>
    </location>
</feature>
<feature type="transmembrane region" description="Helical" evidence="4">
    <location>
        <begin position="331"/>
        <end position="353"/>
    </location>
</feature>
<dbReference type="AlphaFoldDB" id="A0A0M6YJC6"/>
<evidence type="ECO:0000256" key="2">
    <source>
        <dbReference type="ARBA" id="ARBA00022989"/>
    </source>
</evidence>
<evidence type="ECO:0000256" key="4">
    <source>
        <dbReference type="SAM" id="Phobius"/>
    </source>
</evidence>
<dbReference type="STRING" id="420998.JDO7802_01177"/>
<feature type="transmembrane region" description="Helical" evidence="4">
    <location>
        <begin position="31"/>
        <end position="52"/>
    </location>
</feature>
<name>A0A0M6YJC6_9RHOB</name>
<dbReference type="SUPFAM" id="SSF103473">
    <property type="entry name" value="MFS general substrate transporter"/>
    <property type="match status" value="1"/>
</dbReference>
<feature type="transmembrane region" description="Helical" evidence="4">
    <location>
        <begin position="306"/>
        <end position="325"/>
    </location>
</feature>
<reference evidence="6 7" key="1">
    <citation type="submission" date="2015-07" db="EMBL/GenBank/DDBJ databases">
        <authorList>
            <person name="Noorani M."/>
        </authorList>
    </citation>
    <scope>NUCLEOTIDE SEQUENCE [LARGE SCALE GENOMIC DNA]</scope>
    <source>
        <strain evidence="6 7">CECT 7802</strain>
    </source>
</reference>
<protein>
    <submittedName>
        <fullName evidence="6">Oxalate/formate antiporter family transporter</fullName>
    </submittedName>
</protein>
<evidence type="ECO:0000313" key="6">
    <source>
        <dbReference type="EMBL" id="CTQ49166.1"/>
    </source>
</evidence>
<feature type="transmembrane region" description="Helical" evidence="4">
    <location>
        <begin position="365"/>
        <end position="388"/>
    </location>
</feature>